<accession>A0ABZ0HQX1</accession>
<organism evidence="1 2">
    <name type="scientific">Methylocapsa polymorpha</name>
    <dbReference type="NCBI Taxonomy" id="3080828"/>
    <lineage>
        <taxon>Bacteria</taxon>
        <taxon>Pseudomonadati</taxon>
        <taxon>Pseudomonadota</taxon>
        <taxon>Alphaproteobacteria</taxon>
        <taxon>Hyphomicrobiales</taxon>
        <taxon>Beijerinckiaceae</taxon>
        <taxon>Methylocapsa</taxon>
    </lineage>
</organism>
<dbReference type="InterPro" id="IPR045397">
    <property type="entry name" value="TumE-like"/>
</dbReference>
<proteinExistence type="predicted"/>
<dbReference type="RefSeq" id="WP_407339135.1">
    <property type="nucleotide sequence ID" value="NZ_CP136862.1"/>
</dbReference>
<dbReference type="EMBL" id="CP136862">
    <property type="protein sequence ID" value="WOJ89692.1"/>
    <property type="molecule type" value="Genomic_DNA"/>
</dbReference>
<reference evidence="1 2" key="1">
    <citation type="submission" date="2023-10" db="EMBL/GenBank/DDBJ databases">
        <title>Novel methanotroph of the genus Methylocapsa from a subarctic wetland.</title>
        <authorList>
            <person name="Belova S.E."/>
            <person name="Oshkin I.Y."/>
            <person name="Miroshnikov K."/>
            <person name="Dedysh S.N."/>
        </authorList>
    </citation>
    <scope>NUCLEOTIDE SEQUENCE [LARGE SCALE GENOMIC DNA]</scope>
    <source>
        <strain evidence="1 2">RX1</strain>
    </source>
</reference>
<evidence type="ECO:0000313" key="2">
    <source>
        <dbReference type="Proteomes" id="UP001626536"/>
    </source>
</evidence>
<dbReference type="Proteomes" id="UP001626536">
    <property type="component" value="Chromosome"/>
</dbReference>
<gene>
    <name evidence="1" type="ORF">RZS28_18235</name>
</gene>
<protein>
    <submittedName>
        <fullName evidence="1">DUF6516 family protein</fullName>
    </submittedName>
</protein>
<evidence type="ECO:0000313" key="1">
    <source>
        <dbReference type="EMBL" id="WOJ89692.1"/>
    </source>
</evidence>
<name>A0ABZ0HQX1_9HYPH</name>
<dbReference type="Pfam" id="PF20126">
    <property type="entry name" value="TumE"/>
    <property type="match status" value="1"/>
</dbReference>
<sequence length="83" mass="9667">MYDDDAIVEMKLWLVPNAVPGSKHSFKYSLYYGRHGERLIGYDNETGKGDHRHYGDSEQAYRFTTPEQLMADFLADVHALRDR</sequence>
<keyword evidence="2" id="KW-1185">Reference proteome</keyword>